<dbReference type="EMBL" id="CP104013">
    <property type="protein sequence ID" value="UYP45210.1"/>
    <property type="molecule type" value="Genomic_DNA"/>
</dbReference>
<protein>
    <recommendedName>
        <fullName evidence="3">ArnR1-like winged helix-turn-helix domain-containing protein</fullName>
    </recommendedName>
</protein>
<evidence type="ECO:0000313" key="1">
    <source>
        <dbReference type="EMBL" id="UYP45210.1"/>
    </source>
</evidence>
<accession>A0ABY6HNV8</accession>
<dbReference type="InterPro" id="IPR036388">
    <property type="entry name" value="WH-like_DNA-bd_sf"/>
</dbReference>
<organism evidence="1 2">
    <name type="scientific">Candidatus Lokiarchaeum ossiferum</name>
    <dbReference type="NCBI Taxonomy" id="2951803"/>
    <lineage>
        <taxon>Archaea</taxon>
        <taxon>Promethearchaeati</taxon>
        <taxon>Promethearchaeota</taxon>
        <taxon>Promethearchaeia</taxon>
        <taxon>Promethearchaeales</taxon>
        <taxon>Promethearchaeaceae</taxon>
        <taxon>Candidatus Lokiarchaeum</taxon>
    </lineage>
</organism>
<keyword evidence="2" id="KW-1185">Reference proteome</keyword>
<evidence type="ECO:0000313" key="2">
    <source>
        <dbReference type="Proteomes" id="UP001208689"/>
    </source>
</evidence>
<dbReference type="Gene3D" id="1.10.10.10">
    <property type="entry name" value="Winged helix-like DNA-binding domain superfamily/Winged helix DNA-binding domain"/>
    <property type="match status" value="1"/>
</dbReference>
<sequence length="98" mass="11451">MPSSPTKRYRSALVIIQCILEELMKQGQVGAVKSQVYKDLGLKTPVGDKYIEQLVAAKYITLIEEAWGKQRVRHKIYITKRGIHRFKWFMQLSKELEI</sequence>
<gene>
    <name evidence="1" type="ORF">NEF87_001495</name>
</gene>
<proteinExistence type="predicted"/>
<reference evidence="1" key="1">
    <citation type="submission" date="2022-09" db="EMBL/GenBank/DDBJ databases">
        <title>Actin cytoskeleton and complex cell architecture in an #Asgard archaeon.</title>
        <authorList>
            <person name="Ponce Toledo R.I."/>
            <person name="Schleper C."/>
            <person name="Rodrigues Oliveira T."/>
            <person name="Wollweber F."/>
            <person name="Xu J."/>
            <person name="Rittmann S."/>
            <person name="Klingl A."/>
            <person name="Pilhofer M."/>
        </authorList>
    </citation>
    <scope>NUCLEOTIDE SEQUENCE</scope>
    <source>
        <strain evidence="1">B-35</strain>
    </source>
</reference>
<dbReference type="Proteomes" id="UP001208689">
    <property type="component" value="Chromosome"/>
</dbReference>
<evidence type="ECO:0008006" key="3">
    <source>
        <dbReference type="Google" id="ProtNLM"/>
    </source>
</evidence>
<name>A0ABY6HNV8_9ARCH</name>